<dbReference type="Pfam" id="PF13188">
    <property type="entry name" value="PAS_8"/>
    <property type="match status" value="1"/>
</dbReference>
<dbReference type="InterPro" id="IPR000014">
    <property type="entry name" value="PAS"/>
</dbReference>
<gene>
    <name evidence="10" type="ordered locus">MCP_1350</name>
</gene>
<dbReference type="KEGG" id="mpd:MCP_1350"/>
<dbReference type="InterPro" id="IPR003594">
    <property type="entry name" value="HATPase_dom"/>
</dbReference>
<dbReference type="eggNOG" id="arCOG06192">
    <property type="taxonomic scope" value="Archaea"/>
</dbReference>
<dbReference type="eggNOG" id="arCOG02359">
    <property type="taxonomic scope" value="Archaea"/>
</dbReference>
<keyword evidence="5 10" id="KW-0418">Kinase</keyword>
<evidence type="ECO:0000259" key="8">
    <source>
        <dbReference type="PROSITE" id="PS50112"/>
    </source>
</evidence>
<keyword evidence="4" id="KW-0808">Transferase</keyword>
<dbReference type="eggNOG" id="arCOG02350">
    <property type="taxonomic scope" value="Archaea"/>
</dbReference>
<evidence type="ECO:0000259" key="9">
    <source>
        <dbReference type="PROSITE" id="PS50113"/>
    </source>
</evidence>
<evidence type="ECO:0000256" key="3">
    <source>
        <dbReference type="ARBA" id="ARBA00022553"/>
    </source>
</evidence>
<evidence type="ECO:0000256" key="5">
    <source>
        <dbReference type="ARBA" id="ARBA00022777"/>
    </source>
</evidence>
<dbReference type="InterPro" id="IPR035965">
    <property type="entry name" value="PAS-like_dom_sf"/>
</dbReference>
<name>D1YYA0_METPS</name>
<dbReference type="SMART" id="SM00065">
    <property type="entry name" value="GAF"/>
    <property type="match status" value="1"/>
</dbReference>
<dbReference type="CDD" id="cd00075">
    <property type="entry name" value="HATPase"/>
    <property type="match status" value="1"/>
</dbReference>
<dbReference type="SMART" id="SM00387">
    <property type="entry name" value="HATPase_c"/>
    <property type="match status" value="1"/>
</dbReference>
<dbReference type="SUPFAM" id="SSF55781">
    <property type="entry name" value="GAF domain-like"/>
    <property type="match status" value="1"/>
</dbReference>
<evidence type="ECO:0000256" key="2">
    <source>
        <dbReference type="ARBA" id="ARBA00012438"/>
    </source>
</evidence>
<dbReference type="SUPFAM" id="SSF55785">
    <property type="entry name" value="PYP-like sensor domain (PAS domain)"/>
    <property type="match status" value="3"/>
</dbReference>
<dbReference type="InterPro" id="IPR004358">
    <property type="entry name" value="Sig_transdc_His_kin-like_C"/>
</dbReference>
<reference evidence="10 11" key="1">
    <citation type="journal article" date="2007" name="Appl. Environ. Microbiol.">
        <title>Isolation of key methanogens for global methane emission from rice paddy fields: a novel isolate affiliated with the clone cluster rice cluster I.</title>
        <authorList>
            <person name="Sakai S."/>
            <person name="Imachi H."/>
            <person name="Sekiguchi Y."/>
            <person name="Ohashi A."/>
            <person name="Harada H."/>
            <person name="Kamagata Y."/>
        </authorList>
    </citation>
    <scope>NUCLEOTIDE SEQUENCE [LARGE SCALE GENOMIC DNA]</scope>
    <source>
        <strain evidence="11">DSM 17711 / JCM 13418 / NBRC 101707 / SANAE</strain>
    </source>
</reference>
<dbReference type="CDD" id="cd00130">
    <property type="entry name" value="PAS"/>
    <property type="match status" value="2"/>
</dbReference>
<dbReference type="EC" id="2.7.13.3" evidence="2"/>
<dbReference type="AlphaFoldDB" id="D1YYA0"/>
<dbReference type="InterPro" id="IPR000700">
    <property type="entry name" value="PAS-assoc_C"/>
</dbReference>
<dbReference type="Pfam" id="PF13185">
    <property type="entry name" value="GAF_2"/>
    <property type="match status" value="1"/>
</dbReference>
<dbReference type="NCBIfam" id="TIGR00229">
    <property type="entry name" value="sensory_box"/>
    <property type="match status" value="3"/>
</dbReference>
<dbReference type="PRINTS" id="PR00344">
    <property type="entry name" value="BCTRLSENSOR"/>
</dbReference>
<evidence type="ECO:0000256" key="6">
    <source>
        <dbReference type="SAM" id="Coils"/>
    </source>
</evidence>
<dbReference type="PROSITE" id="PS50113">
    <property type="entry name" value="PAC"/>
    <property type="match status" value="2"/>
</dbReference>
<dbReference type="SMART" id="SM00091">
    <property type="entry name" value="PAS"/>
    <property type="match status" value="3"/>
</dbReference>
<feature type="domain" description="PAS" evidence="8">
    <location>
        <begin position="37"/>
        <end position="109"/>
    </location>
</feature>
<accession>D1YYA0</accession>
<dbReference type="Pfam" id="PF13426">
    <property type="entry name" value="PAS_9"/>
    <property type="match status" value="1"/>
</dbReference>
<comment type="catalytic activity">
    <reaction evidence="1">
        <text>ATP + protein L-histidine = ADP + protein N-phospho-L-histidine.</text>
        <dbReference type="EC" id="2.7.13.3"/>
    </reaction>
</comment>
<keyword evidence="3" id="KW-0597">Phosphoprotein</keyword>
<reference evidence="11" key="3">
    <citation type="journal article" date="2011" name="PLoS ONE">
        <title>Genome sequence of a mesophilic hydrogenotrophic methanogen Methanocella paludicola, the first cultivated representative of the order Methanocellales.</title>
        <authorList>
            <person name="Sakai S."/>
            <person name="Takaki Y."/>
            <person name="Shimamura S."/>
            <person name="Sekine M."/>
            <person name="Tajima T."/>
            <person name="Kosugi H."/>
            <person name="Ichikawa N."/>
            <person name="Tasumi E."/>
            <person name="Hiraki A.T."/>
            <person name="Shimizu A."/>
            <person name="Kato Y."/>
            <person name="Nishiko R."/>
            <person name="Mori K."/>
            <person name="Fujita N."/>
            <person name="Imachi H."/>
            <person name="Takai K."/>
        </authorList>
    </citation>
    <scope>NUCLEOTIDE SEQUENCE [LARGE SCALE GENOMIC DNA]</scope>
    <source>
        <strain evidence="11">DSM 17711 / JCM 13418 / NBRC 101707 / SANAE</strain>
    </source>
</reference>
<dbReference type="InterPro" id="IPR013655">
    <property type="entry name" value="PAS_fold_3"/>
</dbReference>
<dbReference type="Proteomes" id="UP000001882">
    <property type="component" value="Chromosome"/>
</dbReference>
<evidence type="ECO:0000313" key="11">
    <source>
        <dbReference type="Proteomes" id="UP000001882"/>
    </source>
</evidence>
<evidence type="ECO:0000259" key="7">
    <source>
        <dbReference type="PROSITE" id="PS50109"/>
    </source>
</evidence>
<keyword evidence="6" id="KW-0175">Coiled coil</keyword>
<dbReference type="PROSITE" id="PS50109">
    <property type="entry name" value="HIS_KIN"/>
    <property type="match status" value="1"/>
</dbReference>
<feature type="domain" description="PAC" evidence="9">
    <location>
        <begin position="111"/>
        <end position="163"/>
    </location>
</feature>
<dbReference type="GO" id="GO:0004673">
    <property type="term" value="F:protein histidine kinase activity"/>
    <property type="evidence" value="ECO:0007669"/>
    <property type="project" value="UniProtKB-EC"/>
</dbReference>
<keyword evidence="11" id="KW-1185">Reference proteome</keyword>
<proteinExistence type="predicted"/>
<dbReference type="SMART" id="SM00086">
    <property type="entry name" value="PAC"/>
    <property type="match status" value="3"/>
</dbReference>
<feature type="domain" description="PAC" evidence="9">
    <location>
        <begin position="383"/>
        <end position="433"/>
    </location>
</feature>
<dbReference type="InterPro" id="IPR029016">
    <property type="entry name" value="GAF-like_dom_sf"/>
</dbReference>
<dbReference type="STRING" id="304371.MCP_1350"/>
<protein>
    <recommendedName>
        <fullName evidence="2">histidine kinase</fullName>
        <ecNumber evidence="2">2.7.13.3</ecNumber>
    </recommendedName>
</protein>
<dbReference type="EMBL" id="AP011532">
    <property type="protein sequence ID" value="BAI61422.1"/>
    <property type="molecule type" value="Genomic_DNA"/>
</dbReference>
<dbReference type="Gene3D" id="3.30.450.20">
    <property type="entry name" value="PAS domain"/>
    <property type="match status" value="3"/>
</dbReference>
<dbReference type="InParanoid" id="D1YYA0"/>
<feature type="domain" description="PAS" evidence="8">
    <location>
        <begin position="309"/>
        <end position="367"/>
    </location>
</feature>
<dbReference type="SUPFAM" id="SSF55874">
    <property type="entry name" value="ATPase domain of HSP90 chaperone/DNA topoisomerase II/histidine kinase"/>
    <property type="match status" value="1"/>
</dbReference>
<dbReference type="Pfam" id="PF02518">
    <property type="entry name" value="HATPase_c"/>
    <property type="match status" value="1"/>
</dbReference>
<dbReference type="InterPro" id="IPR052162">
    <property type="entry name" value="Sensor_kinase/Photoreceptor"/>
</dbReference>
<feature type="coiled-coil region" evidence="6">
    <location>
        <begin position="147"/>
        <end position="185"/>
    </location>
</feature>
<evidence type="ECO:0000256" key="1">
    <source>
        <dbReference type="ARBA" id="ARBA00000085"/>
    </source>
</evidence>
<dbReference type="InterPro" id="IPR001610">
    <property type="entry name" value="PAC"/>
</dbReference>
<reference evidence="10 11" key="2">
    <citation type="journal article" date="2008" name="Int. J. Syst. Evol. Microbiol.">
        <title>Methanocella paludicola gen. nov., sp. nov., a methane-producing archaeon, the first isolate of the lineage 'Rice Cluster I', and proposal of the new archaeal order Methanocellales ord. nov.</title>
        <authorList>
            <person name="Sakai S."/>
            <person name="Imachi H."/>
            <person name="Hanada S."/>
            <person name="Ohashi A."/>
            <person name="Harada H."/>
            <person name="Kamagata Y."/>
        </authorList>
    </citation>
    <scope>NUCLEOTIDE SEQUENCE [LARGE SCALE GENOMIC DNA]</scope>
    <source>
        <strain evidence="11">DSM 17711 / JCM 13418 / NBRC 101707 / SANAE</strain>
    </source>
</reference>
<dbReference type="Gene3D" id="3.30.450.40">
    <property type="match status" value="1"/>
</dbReference>
<dbReference type="eggNOG" id="arCOG06515">
    <property type="taxonomic scope" value="Archaea"/>
</dbReference>
<dbReference type="Gene3D" id="2.10.70.100">
    <property type="match status" value="1"/>
</dbReference>
<evidence type="ECO:0000313" key="10">
    <source>
        <dbReference type="EMBL" id="BAI61422.1"/>
    </source>
</evidence>
<sequence length="842" mass="94957">MNDRVVVLENELRLKHEDVTSFGPSELKRAVNSLRESEERLRLAQQVAHAGTFEWNIQTGVNTWTPELEALYGLPPGEFPGSEEAWEQMVYPQDRPEVVRRVNEAMAKGSFEGEWRVVWPDGTIHWLYGRSFVFKDESEKPLKLIGINIDITRRKQMEEELRRARDDLEVKVEQRTRELSESESMLRRIIDTSPIPMVVYLEEKNYYINKKFSEVFGYTIKDIPSINEWWLIAYPDELYREFVKKRWYTAVGKAVKNKASITPQEVTVACKDGSKKEVLAYFSSIGDMNLSILQDITGRKLAEEALINSEAKFKAIFESAGAAIFIADVETGNIVECNSNAEALTGRSRNEIIGMHQSRLHPEGEEEKYKKIFALHGRGGSFKNAEAEVQHVDGRGIPVWINAQLLKINGRDMLIGLFFDITERKWAEKELSNTKDHLASELDAMDRLHAISVKSVLDGDLSAVLSQIINAATSITNSDMGNIQVLDLESGRLRIVAHRGFDRPFLDYFDNVAEGRAACGEAMSRKERVVVEDVTRSPVFMGTPDLEVMLAAGVRAVQSTPLLNRSGRLMGIFSTHYRTPRRPDERELKLIDLLARQTADIIERTLAEKQLVDSKAQAELYLDLMGHDINNMNQIALGYLELAVDVVKDDNIKDLVKKPLDAIQNSSRLIDNVRKLQKVKTGGLKIEVIDLDGLLAELRDEYLNVPGKDVAIDYSPLGDCHVMANGLLRDVFSNLIGNSIKHSGPGKSVWIGLRLERIREDGGEYCRVIVEDDGPGIPNTLKENVFERLRKENGKVGGKGLGLYLVKSLVEDFYGTIHVEDRVPGNHTKGARFVVMLPAIDK</sequence>
<dbReference type="PANTHER" id="PTHR43304:SF1">
    <property type="entry name" value="PAC DOMAIN-CONTAINING PROTEIN"/>
    <property type="match status" value="1"/>
</dbReference>
<organism evidence="10 11">
    <name type="scientific">Methanocella paludicola (strain DSM 17711 / JCM 13418 / NBRC 101707 / SANAE)</name>
    <dbReference type="NCBI Taxonomy" id="304371"/>
    <lineage>
        <taxon>Archaea</taxon>
        <taxon>Methanobacteriati</taxon>
        <taxon>Methanobacteriota</taxon>
        <taxon>Stenosarchaea group</taxon>
        <taxon>Methanomicrobia</taxon>
        <taxon>Methanocellales</taxon>
        <taxon>Methanocellaceae</taxon>
        <taxon>Methanocella</taxon>
    </lineage>
</organism>
<dbReference type="Gene3D" id="3.30.565.10">
    <property type="entry name" value="Histidine kinase-like ATPase, C-terminal domain"/>
    <property type="match status" value="1"/>
</dbReference>
<dbReference type="PANTHER" id="PTHR43304">
    <property type="entry name" value="PHYTOCHROME-LIKE PROTEIN CPH1"/>
    <property type="match status" value="1"/>
</dbReference>
<dbReference type="Pfam" id="PF08447">
    <property type="entry name" value="PAS_3"/>
    <property type="match status" value="1"/>
</dbReference>
<dbReference type="InterPro" id="IPR036890">
    <property type="entry name" value="HATPase_C_sf"/>
</dbReference>
<dbReference type="InterPro" id="IPR005467">
    <property type="entry name" value="His_kinase_dom"/>
</dbReference>
<dbReference type="PROSITE" id="PS50112">
    <property type="entry name" value="PAS"/>
    <property type="match status" value="2"/>
</dbReference>
<dbReference type="InterPro" id="IPR003018">
    <property type="entry name" value="GAF"/>
</dbReference>
<evidence type="ECO:0000256" key="4">
    <source>
        <dbReference type="ARBA" id="ARBA00022679"/>
    </source>
</evidence>
<feature type="domain" description="Histidine kinase" evidence="7">
    <location>
        <begin position="624"/>
        <end position="841"/>
    </location>
</feature>